<feature type="transmembrane region" description="Helical" evidence="8">
    <location>
        <begin position="49"/>
        <end position="67"/>
    </location>
</feature>
<dbReference type="InterPro" id="IPR011701">
    <property type="entry name" value="MFS"/>
</dbReference>
<reference evidence="10 11" key="1">
    <citation type="journal article" date="2013" name="Genome Announc.">
        <title>Draft genome sequence of MKD8, a conjugal recipient Mycobacterium smegmatis strain.</title>
        <authorList>
            <person name="Gray T.A."/>
            <person name="Palumbo M.J."/>
            <person name="Derbyshire K.M."/>
        </authorList>
    </citation>
    <scope>NUCLEOTIDE SEQUENCE [LARGE SCALE GENOMIC DNA]</scope>
    <source>
        <strain evidence="10 11">MKD8</strain>
    </source>
</reference>
<dbReference type="Gene3D" id="1.20.1250.20">
    <property type="entry name" value="MFS general substrate transporter like domains"/>
    <property type="match status" value="1"/>
</dbReference>
<sequence>MPTARVILPRGWAMAGQAVSFTSLYLSAGALMPLLVYYQGHWSLSASDLTTAFAVYAVGFLGAALTVGSLSDRVGRRPVLLGALIIHLASGAMFLVAPNVDWLIAARVVQGAATGTATAAFTASLVELAPAQRKRVGATLGSIGLAGGLAMGSLLGGLAIEISPDANTIIFGTLTVLTAVGIFVVGASPETVDRNEGALRALIPRVEVPRTARTEFVAAAPVVASVWMLAGLSGGMAPSLVHSVFHSDSGVIAGLSGFAGPATSAMSALAFAAVDTRRAMIVGCCASLLGAAGMIGGVESHSLVLMIIGQAVAGAGFGAGFTAALGLVLPLAAPPQRAGTAAAIYIVAYLAFGVPIVIAGRVASSLGEAAALVWFSAATVLLAVAGLRAQLHAVRRARNDAHRTGDRAAVVPSGPAPVRAHDRGR</sequence>
<keyword evidence="3" id="KW-1003">Cell membrane</keyword>
<feature type="transmembrane region" description="Helical" evidence="8">
    <location>
        <begin position="369"/>
        <end position="389"/>
    </location>
</feature>
<keyword evidence="4 8" id="KW-0812">Transmembrane</keyword>
<protein>
    <submittedName>
        <fullName evidence="10">Major facilitator superfamily protein MFS_1</fullName>
    </submittedName>
</protein>
<feature type="transmembrane region" description="Helical" evidence="8">
    <location>
        <begin position="138"/>
        <end position="160"/>
    </location>
</feature>
<feature type="transmembrane region" description="Helical" evidence="8">
    <location>
        <begin position="216"/>
        <end position="237"/>
    </location>
</feature>
<gene>
    <name evidence="10" type="ORF">D806_028520</name>
</gene>
<keyword evidence="2" id="KW-0813">Transport</keyword>
<proteinExistence type="predicted"/>
<feature type="domain" description="Major facilitator superfamily (MFS) profile" evidence="9">
    <location>
        <begin position="13"/>
        <end position="394"/>
    </location>
</feature>
<evidence type="ECO:0000259" key="9">
    <source>
        <dbReference type="PROSITE" id="PS50850"/>
    </source>
</evidence>
<feature type="transmembrane region" description="Helical" evidence="8">
    <location>
        <begin position="341"/>
        <end position="363"/>
    </location>
</feature>
<dbReference type="PANTHER" id="PTHR23517:SF13">
    <property type="entry name" value="MAJOR FACILITATOR SUPERFAMILY MFS_1"/>
    <property type="match status" value="1"/>
</dbReference>
<comment type="subcellular location">
    <subcellularLocation>
        <location evidence="1">Cell membrane</location>
        <topology evidence="1">Multi-pass membrane protein</topology>
    </subcellularLocation>
</comment>
<dbReference type="EMBL" id="CP027541">
    <property type="protein sequence ID" value="AWT53826.1"/>
    <property type="molecule type" value="Genomic_DNA"/>
</dbReference>
<name>A0A2U9PQ31_MYCSE</name>
<keyword evidence="5 8" id="KW-1133">Transmembrane helix</keyword>
<evidence type="ECO:0000256" key="2">
    <source>
        <dbReference type="ARBA" id="ARBA00022448"/>
    </source>
</evidence>
<evidence type="ECO:0000256" key="4">
    <source>
        <dbReference type="ARBA" id="ARBA00022692"/>
    </source>
</evidence>
<dbReference type="SUPFAM" id="SSF103473">
    <property type="entry name" value="MFS general substrate transporter"/>
    <property type="match status" value="1"/>
</dbReference>
<feature type="transmembrane region" description="Helical" evidence="8">
    <location>
        <begin position="166"/>
        <end position="185"/>
    </location>
</feature>
<evidence type="ECO:0000256" key="1">
    <source>
        <dbReference type="ARBA" id="ARBA00004651"/>
    </source>
</evidence>
<evidence type="ECO:0000256" key="8">
    <source>
        <dbReference type="SAM" id="Phobius"/>
    </source>
</evidence>
<evidence type="ECO:0000256" key="6">
    <source>
        <dbReference type="ARBA" id="ARBA00023136"/>
    </source>
</evidence>
<feature type="transmembrane region" description="Helical" evidence="8">
    <location>
        <begin position="79"/>
        <end position="98"/>
    </location>
</feature>
<evidence type="ECO:0000256" key="7">
    <source>
        <dbReference type="SAM" id="MobiDB-lite"/>
    </source>
</evidence>
<accession>A0A2U9PQ31</accession>
<keyword evidence="6 8" id="KW-0472">Membrane</keyword>
<evidence type="ECO:0000256" key="3">
    <source>
        <dbReference type="ARBA" id="ARBA00022475"/>
    </source>
</evidence>
<evidence type="ECO:0000313" key="10">
    <source>
        <dbReference type="EMBL" id="AWT53826.1"/>
    </source>
</evidence>
<feature type="transmembrane region" description="Helical" evidence="8">
    <location>
        <begin position="12"/>
        <end position="37"/>
    </location>
</feature>
<feature type="transmembrane region" description="Helical" evidence="8">
    <location>
        <begin position="104"/>
        <end position="126"/>
    </location>
</feature>
<dbReference type="GO" id="GO:0005886">
    <property type="term" value="C:plasma membrane"/>
    <property type="evidence" value="ECO:0007669"/>
    <property type="project" value="UniProtKB-SubCell"/>
</dbReference>
<reference evidence="11" key="2">
    <citation type="submission" date="2018-03" db="EMBL/GenBank/DDBJ databases">
        <authorList>
            <person name="Derbyshire K."/>
            <person name="Gray T.A."/>
            <person name="Champion M."/>
        </authorList>
    </citation>
    <scope>NUCLEOTIDE SEQUENCE [LARGE SCALE GENOMIC DNA]</scope>
    <source>
        <strain evidence="11">MKD8</strain>
    </source>
</reference>
<dbReference type="AlphaFoldDB" id="A0A2U9PQ31"/>
<feature type="transmembrane region" description="Helical" evidence="8">
    <location>
        <begin position="304"/>
        <end position="329"/>
    </location>
</feature>
<dbReference type="GO" id="GO:0022857">
    <property type="term" value="F:transmembrane transporter activity"/>
    <property type="evidence" value="ECO:0007669"/>
    <property type="project" value="InterPro"/>
</dbReference>
<dbReference type="PROSITE" id="PS50850">
    <property type="entry name" value="MFS"/>
    <property type="match status" value="1"/>
</dbReference>
<dbReference type="InterPro" id="IPR020846">
    <property type="entry name" value="MFS_dom"/>
</dbReference>
<feature type="transmembrane region" description="Helical" evidence="8">
    <location>
        <begin position="279"/>
        <end position="298"/>
    </location>
</feature>
<dbReference type="Proteomes" id="UP000011200">
    <property type="component" value="Chromosome"/>
</dbReference>
<feature type="region of interest" description="Disordered" evidence="7">
    <location>
        <begin position="403"/>
        <end position="425"/>
    </location>
</feature>
<evidence type="ECO:0000256" key="5">
    <source>
        <dbReference type="ARBA" id="ARBA00022989"/>
    </source>
</evidence>
<dbReference type="InterPro" id="IPR036259">
    <property type="entry name" value="MFS_trans_sf"/>
</dbReference>
<dbReference type="Pfam" id="PF07690">
    <property type="entry name" value="MFS_1"/>
    <property type="match status" value="1"/>
</dbReference>
<feature type="transmembrane region" description="Helical" evidence="8">
    <location>
        <begin position="249"/>
        <end position="272"/>
    </location>
</feature>
<evidence type="ECO:0000313" key="11">
    <source>
        <dbReference type="Proteomes" id="UP000011200"/>
    </source>
</evidence>
<dbReference type="PANTHER" id="PTHR23517">
    <property type="entry name" value="RESISTANCE PROTEIN MDTM, PUTATIVE-RELATED-RELATED"/>
    <property type="match status" value="1"/>
</dbReference>
<organism evidence="10 11">
    <name type="scientific">Mycolicibacterium smegmatis (strain MKD8)</name>
    <name type="common">Mycobacterium smegmatis</name>
    <dbReference type="NCBI Taxonomy" id="1214915"/>
    <lineage>
        <taxon>Bacteria</taxon>
        <taxon>Bacillati</taxon>
        <taxon>Actinomycetota</taxon>
        <taxon>Actinomycetes</taxon>
        <taxon>Mycobacteriales</taxon>
        <taxon>Mycobacteriaceae</taxon>
        <taxon>Mycolicibacterium</taxon>
    </lineage>
</organism>
<dbReference type="InterPro" id="IPR050171">
    <property type="entry name" value="MFS_Transporters"/>
</dbReference>